<gene>
    <name evidence="1" type="ORF">PsorP6_013581</name>
</gene>
<reference evidence="1 2" key="1">
    <citation type="journal article" date="2022" name="bioRxiv">
        <title>The genome of the oomycete Peronosclerospora sorghi, a cosmopolitan pathogen of maize and sorghum, is inflated with dispersed pseudogenes.</title>
        <authorList>
            <person name="Fletcher K."/>
            <person name="Martin F."/>
            <person name="Isakeit T."/>
            <person name="Cavanaugh K."/>
            <person name="Magill C."/>
            <person name="Michelmore R."/>
        </authorList>
    </citation>
    <scope>NUCLEOTIDE SEQUENCE [LARGE SCALE GENOMIC DNA]</scope>
    <source>
        <strain evidence="1">P6</strain>
    </source>
</reference>
<sequence length="110" mass="12150">MLQLLGHDNKIFLSEDVNARKRGSAPASTIGRLTSSEEVESALGQDMIDAFRCSSCPFLGNPAFKPGMEKVLLNLNNSVRHKNESSPERKAWAKNKLKSWGRLITCTTSD</sequence>
<accession>A0ACC0VIY9</accession>
<organism evidence="1 2">
    <name type="scientific">Peronosclerospora sorghi</name>
    <dbReference type="NCBI Taxonomy" id="230839"/>
    <lineage>
        <taxon>Eukaryota</taxon>
        <taxon>Sar</taxon>
        <taxon>Stramenopiles</taxon>
        <taxon>Oomycota</taxon>
        <taxon>Peronosporomycetes</taxon>
        <taxon>Peronosporales</taxon>
        <taxon>Peronosporaceae</taxon>
        <taxon>Peronosclerospora</taxon>
    </lineage>
</organism>
<protein>
    <submittedName>
        <fullName evidence="1">Uncharacterized protein</fullName>
    </submittedName>
</protein>
<evidence type="ECO:0000313" key="2">
    <source>
        <dbReference type="Proteomes" id="UP001163321"/>
    </source>
</evidence>
<proteinExistence type="predicted"/>
<keyword evidence="2" id="KW-1185">Reference proteome</keyword>
<dbReference type="EMBL" id="CM047588">
    <property type="protein sequence ID" value="KAI9905703.1"/>
    <property type="molecule type" value="Genomic_DNA"/>
</dbReference>
<name>A0ACC0VIY9_9STRA</name>
<evidence type="ECO:0000313" key="1">
    <source>
        <dbReference type="EMBL" id="KAI9905703.1"/>
    </source>
</evidence>
<comment type="caution">
    <text evidence="1">The sequence shown here is derived from an EMBL/GenBank/DDBJ whole genome shotgun (WGS) entry which is preliminary data.</text>
</comment>
<dbReference type="Proteomes" id="UP001163321">
    <property type="component" value="Chromosome 9"/>
</dbReference>